<protein>
    <submittedName>
        <fullName evidence="1">Uncharacterized protein</fullName>
    </submittedName>
</protein>
<keyword evidence="2" id="KW-1185">Reference proteome</keyword>
<evidence type="ECO:0000313" key="1">
    <source>
        <dbReference type="EMBL" id="KAE9612086.1"/>
    </source>
</evidence>
<sequence>MDELIDVHPCPSSIIKQSHVYGLKWSFMRKHLIKVVEQGNWKLYIWCDTLPFCAWHD</sequence>
<dbReference type="EMBL" id="WOCE01000006">
    <property type="protein sequence ID" value="KAE9612086.1"/>
    <property type="molecule type" value="Genomic_DNA"/>
</dbReference>
<evidence type="ECO:0000313" key="2">
    <source>
        <dbReference type="Proteomes" id="UP000447434"/>
    </source>
</evidence>
<dbReference type="Proteomes" id="UP000447434">
    <property type="component" value="Chromosome 6"/>
</dbReference>
<reference evidence="2" key="1">
    <citation type="journal article" date="2020" name="Nat. Commun.">
        <title>Genome sequence of the cluster root forming white lupin.</title>
        <authorList>
            <person name="Hufnagel B."/>
            <person name="Marques A."/>
            <person name="Soriano A."/>
            <person name="Marques L."/>
            <person name="Divol F."/>
            <person name="Doumas P."/>
            <person name="Sallet E."/>
            <person name="Mancinotti D."/>
            <person name="Carrere S."/>
            <person name="Marande W."/>
            <person name="Arribat S."/>
            <person name="Keller J."/>
            <person name="Huneau C."/>
            <person name="Blein T."/>
            <person name="Aime D."/>
            <person name="Laguerre M."/>
            <person name="Taylor J."/>
            <person name="Schubert V."/>
            <person name="Nelson M."/>
            <person name="Geu-Flores F."/>
            <person name="Crespi M."/>
            <person name="Gallardo-Guerrero K."/>
            <person name="Delaux P.-M."/>
            <person name="Salse J."/>
            <person name="Berges H."/>
            <person name="Guyot R."/>
            <person name="Gouzy J."/>
            <person name="Peret B."/>
        </authorList>
    </citation>
    <scope>NUCLEOTIDE SEQUENCE [LARGE SCALE GENOMIC DNA]</scope>
    <source>
        <strain evidence="2">cv. Amiga</strain>
    </source>
</reference>
<proteinExistence type="predicted"/>
<name>A0A6A4QF27_LUPAL</name>
<gene>
    <name evidence="1" type="ORF">Lalb_Chr06g0169241</name>
</gene>
<accession>A0A6A4QF27</accession>
<comment type="caution">
    <text evidence="1">The sequence shown here is derived from an EMBL/GenBank/DDBJ whole genome shotgun (WGS) entry which is preliminary data.</text>
</comment>
<organism evidence="1 2">
    <name type="scientific">Lupinus albus</name>
    <name type="common">White lupine</name>
    <name type="synonym">Lupinus termis</name>
    <dbReference type="NCBI Taxonomy" id="3870"/>
    <lineage>
        <taxon>Eukaryota</taxon>
        <taxon>Viridiplantae</taxon>
        <taxon>Streptophyta</taxon>
        <taxon>Embryophyta</taxon>
        <taxon>Tracheophyta</taxon>
        <taxon>Spermatophyta</taxon>
        <taxon>Magnoliopsida</taxon>
        <taxon>eudicotyledons</taxon>
        <taxon>Gunneridae</taxon>
        <taxon>Pentapetalae</taxon>
        <taxon>rosids</taxon>
        <taxon>fabids</taxon>
        <taxon>Fabales</taxon>
        <taxon>Fabaceae</taxon>
        <taxon>Papilionoideae</taxon>
        <taxon>50 kb inversion clade</taxon>
        <taxon>genistoids sensu lato</taxon>
        <taxon>core genistoids</taxon>
        <taxon>Genisteae</taxon>
        <taxon>Lupinus</taxon>
    </lineage>
</organism>
<dbReference type="AlphaFoldDB" id="A0A6A4QF27"/>